<feature type="region of interest" description="Disordered" evidence="7">
    <location>
        <begin position="14"/>
        <end position="66"/>
    </location>
</feature>
<dbReference type="GO" id="GO:0003723">
    <property type="term" value="F:RNA binding"/>
    <property type="evidence" value="ECO:0007669"/>
    <property type="project" value="UniProtKB-UniRule"/>
</dbReference>
<dbReference type="InterPro" id="IPR003954">
    <property type="entry name" value="RRM_euk-type"/>
</dbReference>
<dbReference type="InParanoid" id="A0A067M593"/>
<dbReference type="PANTHER" id="PTHR13288:SF8">
    <property type="entry name" value="SPLICING FACTOR 45"/>
    <property type="match status" value="1"/>
</dbReference>
<feature type="region of interest" description="Disordered" evidence="7">
    <location>
        <begin position="240"/>
        <end position="293"/>
    </location>
</feature>
<dbReference type="PANTHER" id="PTHR13288">
    <property type="entry name" value="SPLICING FACTOR 45 SPF45"/>
    <property type="match status" value="1"/>
</dbReference>
<keyword evidence="11" id="KW-1185">Reference proteome</keyword>
<feature type="domain" description="RRM" evidence="8">
    <location>
        <begin position="299"/>
        <end position="386"/>
    </location>
</feature>
<evidence type="ECO:0000313" key="10">
    <source>
        <dbReference type="EMBL" id="KDQ06746.1"/>
    </source>
</evidence>
<dbReference type="GO" id="GO:0071011">
    <property type="term" value="C:precatalytic spliceosome"/>
    <property type="evidence" value="ECO:0007669"/>
    <property type="project" value="TreeGrafter"/>
</dbReference>
<evidence type="ECO:0008006" key="12">
    <source>
        <dbReference type="Google" id="ProtNLM"/>
    </source>
</evidence>
<evidence type="ECO:0000256" key="4">
    <source>
        <dbReference type="ARBA" id="ARBA00023187"/>
    </source>
</evidence>
<feature type="compositionally biased region" description="Pro residues" evidence="7">
    <location>
        <begin position="118"/>
        <end position="133"/>
    </location>
</feature>
<comment type="subcellular location">
    <subcellularLocation>
        <location evidence="1">Nucleus</location>
    </subcellularLocation>
</comment>
<dbReference type="Proteomes" id="UP000027195">
    <property type="component" value="Unassembled WGS sequence"/>
</dbReference>
<evidence type="ECO:0000256" key="3">
    <source>
        <dbReference type="ARBA" id="ARBA00022884"/>
    </source>
</evidence>
<dbReference type="Gene3D" id="3.30.70.330">
    <property type="match status" value="1"/>
</dbReference>
<dbReference type="EMBL" id="KL198125">
    <property type="protein sequence ID" value="KDQ06746.1"/>
    <property type="molecule type" value="Genomic_DNA"/>
</dbReference>
<keyword evidence="3 6" id="KW-0694">RNA-binding</keyword>
<dbReference type="AlphaFoldDB" id="A0A067M593"/>
<keyword evidence="5" id="KW-0539">Nucleus</keyword>
<dbReference type="Pfam" id="PF01585">
    <property type="entry name" value="G-patch"/>
    <property type="match status" value="1"/>
</dbReference>
<dbReference type="SMART" id="SM00443">
    <property type="entry name" value="G_patch"/>
    <property type="match status" value="1"/>
</dbReference>
<feature type="region of interest" description="Disordered" evidence="7">
    <location>
        <begin position="103"/>
        <end position="140"/>
    </location>
</feature>
<dbReference type="CDD" id="cd12374">
    <property type="entry name" value="RRM_UHM_SPF45_PUF60"/>
    <property type="match status" value="1"/>
</dbReference>
<evidence type="ECO:0000256" key="1">
    <source>
        <dbReference type="ARBA" id="ARBA00004123"/>
    </source>
</evidence>
<protein>
    <recommendedName>
        <fullName evidence="12">G-patch domain-containing protein</fullName>
    </recommendedName>
</protein>
<evidence type="ECO:0000256" key="6">
    <source>
        <dbReference type="PROSITE-ProRule" id="PRU00176"/>
    </source>
</evidence>
<evidence type="ECO:0000256" key="2">
    <source>
        <dbReference type="ARBA" id="ARBA00022664"/>
    </source>
</evidence>
<evidence type="ECO:0000256" key="7">
    <source>
        <dbReference type="SAM" id="MobiDB-lite"/>
    </source>
</evidence>
<feature type="compositionally biased region" description="Basic and acidic residues" evidence="7">
    <location>
        <begin position="280"/>
        <end position="293"/>
    </location>
</feature>
<evidence type="ECO:0000313" key="11">
    <source>
        <dbReference type="Proteomes" id="UP000027195"/>
    </source>
</evidence>
<dbReference type="InterPro" id="IPR012677">
    <property type="entry name" value="Nucleotide-bd_a/b_plait_sf"/>
</dbReference>
<proteinExistence type="predicted"/>
<evidence type="ECO:0000259" key="9">
    <source>
        <dbReference type="PROSITE" id="PS50174"/>
    </source>
</evidence>
<dbReference type="InterPro" id="IPR000467">
    <property type="entry name" value="G_patch_dom"/>
</dbReference>
<dbReference type="HOGENOM" id="CLU_690761_0_0_1"/>
<feature type="compositionally biased region" description="Low complexity" evidence="7">
    <location>
        <begin position="163"/>
        <end position="178"/>
    </location>
</feature>
<keyword evidence="4" id="KW-0508">mRNA splicing</keyword>
<dbReference type="PROSITE" id="PS50174">
    <property type="entry name" value="G_PATCH"/>
    <property type="match status" value="1"/>
</dbReference>
<feature type="compositionally biased region" description="Basic and acidic residues" evidence="7">
    <location>
        <begin position="193"/>
        <end position="205"/>
    </location>
</feature>
<evidence type="ECO:0000256" key="5">
    <source>
        <dbReference type="ARBA" id="ARBA00023242"/>
    </source>
</evidence>
<sequence>MPLPTTGDEAYLRRLAMSSKAAHPPPMGPDDSSSYRDPSPPRDFNQSQAPFVDSGEEAYRRRLEMSRAGGFAPPGFAPATLAPPPPPHSVPITAPVPVYAPFMPAPMDHDSPPDFDSPSPPPVHSMQAIPPPAAAVAPAPQIGQADFEALLKEKREKAAAIAARLAAAANASAAPAAAPSTSTSGVGGAEGPSDDRAERDSRPDPHGFAAKLMAKWGHKAGQGLGANASGIVEPLTLERAQQEGKGKSKNKQLQQQQGGVGAGGIGSIGGKSNATARIVNRNEDAKTREERERWGEPSRVVVLTNMVGVEDADDDELRDEIGEECAKHGVVDRVVVHLLQPPPFDEADAVRIFVQFSGPVGAWKTVRELDGRYFGGRTVRARYFDEGAFVTGSLDVPLN</sequence>
<dbReference type="OrthoDB" id="5411533at2759"/>
<dbReference type="InterPro" id="IPR035979">
    <property type="entry name" value="RBD_domain_sf"/>
</dbReference>
<accession>A0A067M593</accession>
<feature type="region of interest" description="Disordered" evidence="7">
    <location>
        <begin position="163"/>
        <end position="207"/>
    </location>
</feature>
<dbReference type="InterPro" id="IPR000504">
    <property type="entry name" value="RRM_dom"/>
</dbReference>
<dbReference type="SMART" id="SM00361">
    <property type="entry name" value="RRM_1"/>
    <property type="match status" value="1"/>
</dbReference>
<dbReference type="FunFam" id="3.30.70.330:FF:000382">
    <property type="entry name" value="G-patch domain-containing protein"/>
    <property type="match status" value="1"/>
</dbReference>
<feature type="compositionally biased region" description="Gly residues" evidence="7">
    <location>
        <begin position="258"/>
        <end position="269"/>
    </location>
</feature>
<feature type="domain" description="G-patch" evidence="9">
    <location>
        <begin position="205"/>
        <end position="265"/>
    </location>
</feature>
<dbReference type="SUPFAM" id="SSF54928">
    <property type="entry name" value="RNA-binding domain, RBD"/>
    <property type="match status" value="1"/>
</dbReference>
<keyword evidence="2" id="KW-0507">mRNA processing</keyword>
<organism evidence="10 11">
    <name type="scientific">Botryobasidium botryosum (strain FD-172 SS1)</name>
    <dbReference type="NCBI Taxonomy" id="930990"/>
    <lineage>
        <taxon>Eukaryota</taxon>
        <taxon>Fungi</taxon>
        <taxon>Dikarya</taxon>
        <taxon>Basidiomycota</taxon>
        <taxon>Agaricomycotina</taxon>
        <taxon>Agaricomycetes</taxon>
        <taxon>Cantharellales</taxon>
        <taxon>Botryobasidiaceae</taxon>
        <taxon>Botryobasidium</taxon>
    </lineage>
</organism>
<dbReference type="InterPro" id="IPR040052">
    <property type="entry name" value="RBM17"/>
</dbReference>
<name>A0A067M593_BOTB1</name>
<dbReference type="STRING" id="930990.A0A067M593"/>
<evidence type="ECO:0000259" key="8">
    <source>
        <dbReference type="PROSITE" id="PS50102"/>
    </source>
</evidence>
<dbReference type="PROSITE" id="PS50102">
    <property type="entry name" value="RRM"/>
    <property type="match status" value="1"/>
</dbReference>
<gene>
    <name evidence="10" type="ORF">BOTBODRAFT_181332</name>
</gene>
<dbReference type="GO" id="GO:0045292">
    <property type="term" value="P:mRNA cis splicing, via spliceosome"/>
    <property type="evidence" value="ECO:0007669"/>
    <property type="project" value="InterPro"/>
</dbReference>
<reference evidence="11" key="1">
    <citation type="journal article" date="2014" name="Proc. Natl. Acad. Sci. U.S.A.">
        <title>Extensive sampling of basidiomycete genomes demonstrates inadequacy of the white-rot/brown-rot paradigm for wood decay fungi.</title>
        <authorList>
            <person name="Riley R."/>
            <person name="Salamov A.A."/>
            <person name="Brown D.W."/>
            <person name="Nagy L.G."/>
            <person name="Floudas D."/>
            <person name="Held B.W."/>
            <person name="Levasseur A."/>
            <person name="Lombard V."/>
            <person name="Morin E."/>
            <person name="Otillar R."/>
            <person name="Lindquist E.A."/>
            <person name="Sun H."/>
            <person name="LaButti K.M."/>
            <person name="Schmutz J."/>
            <person name="Jabbour D."/>
            <person name="Luo H."/>
            <person name="Baker S.E."/>
            <person name="Pisabarro A.G."/>
            <person name="Walton J.D."/>
            <person name="Blanchette R.A."/>
            <person name="Henrissat B."/>
            <person name="Martin F."/>
            <person name="Cullen D."/>
            <person name="Hibbett D.S."/>
            <person name="Grigoriev I.V."/>
        </authorList>
    </citation>
    <scope>NUCLEOTIDE SEQUENCE [LARGE SCALE GENOMIC DNA]</scope>
    <source>
        <strain evidence="11">FD-172 SS1</strain>
    </source>
</reference>